<accession>A0A0L8H6T0</accession>
<name>A0A0L8H6T0_OCTBM</name>
<organism evidence="1">
    <name type="scientific">Octopus bimaculoides</name>
    <name type="common">California two-spotted octopus</name>
    <dbReference type="NCBI Taxonomy" id="37653"/>
    <lineage>
        <taxon>Eukaryota</taxon>
        <taxon>Metazoa</taxon>
        <taxon>Spiralia</taxon>
        <taxon>Lophotrochozoa</taxon>
        <taxon>Mollusca</taxon>
        <taxon>Cephalopoda</taxon>
        <taxon>Coleoidea</taxon>
        <taxon>Octopodiformes</taxon>
        <taxon>Octopoda</taxon>
        <taxon>Incirrata</taxon>
        <taxon>Octopodidae</taxon>
        <taxon>Octopus</taxon>
    </lineage>
</organism>
<reference evidence="1" key="1">
    <citation type="submission" date="2015-07" db="EMBL/GenBank/DDBJ databases">
        <title>MeaNS - Measles Nucleotide Surveillance Program.</title>
        <authorList>
            <person name="Tran T."/>
            <person name="Druce J."/>
        </authorList>
    </citation>
    <scope>NUCLEOTIDE SEQUENCE</scope>
    <source>
        <strain evidence="1">UCB-OBI-ISO-001</strain>
        <tissue evidence="1">Gonad</tissue>
    </source>
</reference>
<dbReference type="AlphaFoldDB" id="A0A0L8H6T0"/>
<dbReference type="EMBL" id="KQ419152">
    <property type="protein sequence ID" value="KOF84470.1"/>
    <property type="molecule type" value="Genomic_DNA"/>
</dbReference>
<sequence>MYSESTGSNLIFFQQLQYQFISLLRWEINLSVVHSTLIHQTVSTRVLIRPFHARVISILTGCT</sequence>
<gene>
    <name evidence="1" type="ORF">OCBIM_22022049mg</name>
</gene>
<protein>
    <submittedName>
        <fullName evidence="1">Uncharacterized protein</fullName>
    </submittedName>
</protein>
<proteinExistence type="predicted"/>
<evidence type="ECO:0000313" key="1">
    <source>
        <dbReference type="EMBL" id="KOF84470.1"/>
    </source>
</evidence>